<feature type="transmembrane region" description="Helical" evidence="6">
    <location>
        <begin position="184"/>
        <end position="202"/>
    </location>
</feature>
<reference evidence="8 9" key="1">
    <citation type="submission" date="2023-04" db="EMBL/GenBank/DDBJ databases">
        <title>Marinobulbifer ophiurae gen. nov., sp. Nov., isolate from tissue of brittle star Ophioplocus japonicus.</title>
        <authorList>
            <person name="Kawano K."/>
            <person name="Sawayama S."/>
            <person name="Nakagawa S."/>
        </authorList>
    </citation>
    <scope>NUCLEOTIDE SEQUENCE [LARGE SCALE GENOMIC DNA]</scope>
    <source>
        <strain evidence="8 9">NKW57</strain>
    </source>
</reference>
<dbReference type="SUPFAM" id="SSF53649">
    <property type="entry name" value="Alkaline phosphatase-like"/>
    <property type="match status" value="1"/>
</dbReference>
<evidence type="ECO:0000256" key="3">
    <source>
        <dbReference type="ARBA" id="ARBA00022692"/>
    </source>
</evidence>
<dbReference type="CDD" id="cd16015">
    <property type="entry name" value="LTA_synthase"/>
    <property type="match status" value="1"/>
</dbReference>
<evidence type="ECO:0000256" key="6">
    <source>
        <dbReference type="SAM" id="Phobius"/>
    </source>
</evidence>
<sequence>MFNWFKSRRLQYLLATTAILLGLFTLMRAIFYFGFADHAALAKVPAADLWYTLSIGTRFDWRLACLIVLPLAVVAILPRFNLATSTLLRRLANLYLGLVLVAIVLLYFVDFGHYVYLGIRMDSSVIRFVDDVAISGQMMWESYPVVWITLAWLGGAAFFTWLLVKVQQRLFARVPVAIARRQMVLGSIVLFVVAFSLAFGRYSTVPLRWSHAFYSGNSSLGAIGLNPILYFNDSFQYREFPYQIPEVKKHYPQIAEYLGVESPDAEELNYLRRMPAAEHAVVKAGERQPNVVVIMLESLGASRLGMFGNPLTPSPNLDALANEGVLYPNFYVPISGTAKTVFGSITGLPDVTVVKSATRNPLISEQRTVINALTDHDKYYLIGGSSSWANMGALIKLSIDDVKMYEEGDYDAPNVDVWGISDLELFKAADRVFRERQAGKPFFAYIQTAGNHRPFTIPEDNDGFETVQVDAAELNQWGFRNNEQFNAVRLLDFNIGKFFDMAKAGGYYDNTIFVFFGDHNNRITSTPHMAPFYEKLDLDGLHVPFFIHAPDYLEAGVDEQAASLLDVMPTIAGLVGVPYENNTLGRDLNLPSPEGERFVFTQTADRRFPIIGAISKDFMLRMKHDASEVKLHDLNSDTPERDVSGDYPEKAARLQSLAKGIYETTKYLHYHNSPRHGGVAETQDTAAE</sequence>
<feature type="transmembrane region" description="Helical" evidence="6">
    <location>
        <begin position="61"/>
        <end position="82"/>
    </location>
</feature>
<dbReference type="Proteomes" id="UP001224392">
    <property type="component" value="Unassembled WGS sequence"/>
</dbReference>
<evidence type="ECO:0000313" key="8">
    <source>
        <dbReference type="EMBL" id="GMG88475.1"/>
    </source>
</evidence>
<keyword evidence="5 6" id="KW-0472">Membrane</keyword>
<evidence type="ECO:0000256" key="5">
    <source>
        <dbReference type="ARBA" id="ARBA00023136"/>
    </source>
</evidence>
<dbReference type="PIRSF" id="PIRSF005091">
    <property type="entry name" value="Mmb_sulf_HI1246"/>
    <property type="match status" value="1"/>
</dbReference>
<keyword evidence="4 6" id="KW-1133">Transmembrane helix</keyword>
<evidence type="ECO:0000256" key="1">
    <source>
        <dbReference type="ARBA" id="ARBA00004651"/>
    </source>
</evidence>
<dbReference type="Gene3D" id="3.40.720.10">
    <property type="entry name" value="Alkaline Phosphatase, subunit A"/>
    <property type="match status" value="1"/>
</dbReference>
<comment type="caution">
    <text evidence="8">The sequence shown here is derived from an EMBL/GenBank/DDBJ whole genome shotgun (WGS) entry which is preliminary data.</text>
</comment>
<dbReference type="Pfam" id="PF00884">
    <property type="entry name" value="Sulfatase"/>
    <property type="match status" value="1"/>
</dbReference>
<evidence type="ECO:0000256" key="2">
    <source>
        <dbReference type="ARBA" id="ARBA00022475"/>
    </source>
</evidence>
<organism evidence="8 9">
    <name type="scientific">Biformimicrobium ophioploci</name>
    <dbReference type="NCBI Taxonomy" id="3036711"/>
    <lineage>
        <taxon>Bacteria</taxon>
        <taxon>Pseudomonadati</taxon>
        <taxon>Pseudomonadota</taxon>
        <taxon>Gammaproteobacteria</taxon>
        <taxon>Cellvibrionales</taxon>
        <taxon>Microbulbiferaceae</taxon>
        <taxon>Biformimicrobium</taxon>
    </lineage>
</organism>
<comment type="subcellular location">
    <subcellularLocation>
        <location evidence="1">Cell membrane</location>
        <topology evidence="1">Multi-pass membrane protein</topology>
    </subcellularLocation>
</comment>
<evidence type="ECO:0000256" key="4">
    <source>
        <dbReference type="ARBA" id="ARBA00022989"/>
    </source>
</evidence>
<evidence type="ECO:0000313" key="9">
    <source>
        <dbReference type="Proteomes" id="UP001224392"/>
    </source>
</evidence>
<feature type="transmembrane region" description="Helical" evidence="6">
    <location>
        <begin position="145"/>
        <end position="164"/>
    </location>
</feature>
<feature type="transmembrane region" description="Helical" evidence="6">
    <location>
        <begin position="94"/>
        <end position="116"/>
    </location>
</feature>
<dbReference type="PANTHER" id="PTHR47371">
    <property type="entry name" value="LIPOTEICHOIC ACID SYNTHASE"/>
    <property type="match status" value="1"/>
</dbReference>
<dbReference type="EMBL" id="BSYJ01000006">
    <property type="protein sequence ID" value="GMG88475.1"/>
    <property type="molecule type" value="Genomic_DNA"/>
</dbReference>
<keyword evidence="3 6" id="KW-0812">Transmembrane</keyword>
<dbReference type="InterPro" id="IPR012160">
    <property type="entry name" value="LtaS-like"/>
</dbReference>
<accession>A0ABQ6M2I3</accession>
<dbReference type="InterPro" id="IPR017850">
    <property type="entry name" value="Alkaline_phosphatase_core_sf"/>
</dbReference>
<protein>
    <submittedName>
        <fullName evidence="8">LTA synthase family protein</fullName>
    </submittedName>
</protein>
<dbReference type="InterPro" id="IPR000917">
    <property type="entry name" value="Sulfatase_N"/>
</dbReference>
<feature type="domain" description="Sulfatase N-terminal" evidence="7">
    <location>
        <begin position="289"/>
        <end position="577"/>
    </location>
</feature>
<proteinExistence type="predicted"/>
<dbReference type="PANTHER" id="PTHR47371:SF3">
    <property type="entry name" value="PHOSPHOGLYCEROL TRANSFERASE I"/>
    <property type="match status" value="1"/>
</dbReference>
<evidence type="ECO:0000259" key="7">
    <source>
        <dbReference type="Pfam" id="PF00884"/>
    </source>
</evidence>
<name>A0ABQ6M2I3_9GAMM</name>
<dbReference type="InterPro" id="IPR050448">
    <property type="entry name" value="OpgB/LTA_synthase_biosynth"/>
</dbReference>
<keyword evidence="9" id="KW-1185">Reference proteome</keyword>
<dbReference type="RefSeq" id="WP_285765084.1">
    <property type="nucleotide sequence ID" value="NZ_BSYJ01000006.1"/>
</dbReference>
<gene>
    <name evidence="8" type="ORF">MNKW57_27960</name>
</gene>
<keyword evidence="2" id="KW-1003">Cell membrane</keyword>